<feature type="non-terminal residue" evidence="1">
    <location>
        <position position="1"/>
    </location>
</feature>
<comment type="caution">
    <text evidence="1">The sequence shown here is derived from an EMBL/GenBank/DDBJ whole genome shotgun (WGS) entry which is preliminary data.</text>
</comment>
<dbReference type="AlphaFoldDB" id="X1A2F3"/>
<evidence type="ECO:0000313" key="1">
    <source>
        <dbReference type="EMBL" id="GAG75914.1"/>
    </source>
</evidence>
<protein>
    <submittedName>
        <fullName evidence="1">Uncharacterized protein</fullName>
    </submittedName>
</protein>
<name>X1A2F3_9ZZZZ</name>
<accession>X1A2F3</accession>
<gene>
    <name evidence="1" type="ORF">S01H4_27278</name>
</gene>
<reference evidence="1" key="1">
    <citation type="journal article" date="2014" name="Front. Microbiol.">
        <title>High frequency of phylogenetically diverse reductive dehalogenase-homologous genes in deep subseafloor sedimentary metagenomes.</title>
        <authorList>
            <person name="Kawai M."/>
            <person name="Futagami T."/>
            <person name="Toyoda A."/>
            <person name="Takaki Y."/>
            <person name="Nishi S."/>
            <person name="Hori S."/>
            <person name="Arai W."/>
            <person name="Tsubouchi T."/>
            <person name="Morono Y."/>
            <person name="Uchiyama I."/>
            <person name="Ito T."/>
            <person name="Fujiyama A."/>
            <person name="Inagaki F."/>
            <person name="Takami H."/>
        </authorList>
    </citation>
    <scope>NUCLEOTIDE SEQUENCE</scope>
    <source>
        <strain evidence="1">Expedition CK06-06</strain>
    </source>
</reference>
<proteinExistence type="predicted"/>
<organism evidence="1">
    <name type="scientific">marine sediment metagenome</name>
    <dbReference type="NCBI Taxonomy" id="412755"/>
    <lineage>
        <taxon>unclassified sequences</taxon>
        <taxon>metagenomes</taxon>
        <taxon>ecological metagenomes</taxon>
    </lineage>
</organism>
<sequence>TTIQQPALTDLIFTGTHSRTTLIVTFRTAGNLTPFGNE</sequence>
<dbReference type="EMBL" id="BART01013300">
    <property type="protein sequence ID" value="GAG75914.1"/>
    <property type="molecule type" value="Genomic_DNA"/>
</dbReference>